<evidence type="ECO:0000313" key="2">
    <source>
        <dbReference type="Proteomes" id="UP001501447"/>
    </source>
</evidence>
<accession>A0ABN3Q2C5</accession>
<evidence type="ECO:0000313" key="1">
    <source>
        <dbReference type="EMBL" id="GAA2612246.1"/>
    </source>
</evidence>
<proteinExistence type="predicted"/>
<dbReference type="EMBL" id="BAAARJ010000008">
    <property type="protein sequence ID" value="GAA2612246.1"/>
    <property type="molecule type" value="Genomic_DNA"/>
</dbReference>
<sequence>MERLRPGIKPCPADTEGKCSDLALRPYPRAPPPHLTSLLSHDHTCDVVAMAVAGADTKHGTRRGDYTWVLALSQNEPCREGGPARSRFRQAVDWQEPRVLWVLELSAVQRA</sequence>
<comment type="caution">
    <text evidence="1">The sequence shown here is derived from an EMBL/GenBank/DDBJ whole genome shotgun (WGS) entry which is preliminary data.</text>
</comment>
<name>A0ABN3Q2C5_9ACTN</name>
<reference evidence="1 2" key="1">
    <citation type="journal article" date="2019" name="Int. J. Syst. Evol. Microbiol.">
        <title>The Global Catalogue of Microorganisms (GCM) 10K type strain sequencing project: providing services to taxonomists for standard genome sequencing and annotation.</title>
        <authorList>
            <consortium name="The Broad Institute Genomics Platform"/>
            <consortium name="The Broad Institute Genome Sequencing Center for Infectious Disease"/>
            <person name="Wu L."/>
            <person name="Ma J."/>
        </authorList>
    </citation>
    <scope>NUCLEOTIDE SEQUENCE [LARGE SCALE GENOMIC DNA]</scope>
    <source>
        <strain evidence="1 2">JCM 16373</strain>
    </source>
</reference>
<gene>
    <name evidence="1" type="ORF">GCM10009863_27440</name>
</gene>
<protein>
    <submittedName>
        <fullName evidence="1">Uncharacterized protein</fullName>
    </submittedName>
</protein>
<keyword evidence="2" id="KW-1185">Reference proteome</keyword>
<organism evidence="1 2">
    <name type="scientific">Streptomyces axinellae</name>
    <dbReference type="NCBI Taxonomy" id="552788"/>
    <lineage>
        <taxon>Bacteria</taxon>
        <taxon>Bacillati</taxon>
        <taxon>Actinomycetota</taxon>
        <taxon>Actinomycetes</taxon>
        <taxon>Kitasatosporales</taxon>
        <taxon>Streptomycetaceae</taxon>
        <taxon>Streptomyces</taxon>
    </lineage>
</organism>
<dbReference type="Proteomes" id="UP001501447">
    <property type="component" value="Unassembled WGS sequence"/>
</dbReference>